<gene>
    <name evidence="1" type="ORF">HAX54_005232</name>
</gene>
<dbReference type="Proteomes" id="UP000823775">
    <property type="component" value="Unassembled WGS sequence"/>
</dbReference>
<keyword evidence="2" id="KW-1185">Reference proteome</keyword>
<accession>A0ABS8T9T9</accession>
<proteinExistence type="predicted"/>
<sequence length="63" mass="7218">NKITNLGGDLYCGKMNLDNTDKALHGAAQCISQLHTNLYDVVFLCRSKERDMIYTLRTVKWAR</sequence>
<dbReference type="EMBL" id="JACEIK010001256">
    <property type="protein sequence ID" value="MCD7467673.1"/>
    <property type="molecule type" value="Genomic_DNA"/>
</dbReference>
<feature type="non-terminal residue" evidence="1">
    <location>
        <position position="1"/>
    </location>
</feature>
<reference evidence="1 2" key="1">
    <citation type="journal article" date="2021" name="BMC Genomics">
        <title>Datura genome reveals duplications of psychoactive alkaloid biosynthetic genes and high mutation rate following tissue culture.</title>
        <authorList>
            <person name="Rajewski A."/>
            <person name="Carter-House D."/>
            <person name="Stajich J."/>
            <person name="Litt A."/>
        </authorList>
    </citation>
    <scope>NUCLEOTIDE SEQUENCE [LARGE SCALE GENOMIC DNA]</scope>
    <source>
        <strain evidence="1">AR-01</strain>
    </source>
</reference>
<evidence type="ECO:0000313" key="1">
    <source>
        <dbReference type="EMBL" id="MCD7467673.1"/>
    </source>
</evidence>
<protein>
    <submittedName>
        <fullName evidence="1">Uncharacterized protein</fullName>
    </submittedName>
</protein>
<evidence type="ECO:0000313" key="2">
    <source>
        <dbReference type="Proteomes" id="UP000823775"/>
    </source>
</evidence>
<name>A0ABS8T9T9_DATST</name>
<comment type="caution">
    <text evidence="1">The sequence shown here is derived from an EMBL/GenBank/DDBJ whole genome shotgun (WGS) entry which is preliminary data.</text>
</comment>
<organism evidence="1 2">
    <name type="scientific">Datura stramonium</name>
    <name type="common">Jimsonweed</name>
    <name type="synonym">Common thornapple</name>
    <dbReference type="NCBI Taxonomy" id="4076"/>
    <lineage>
        <taxon>Eukaryota</taxon>
        <taxon>Viridiplantae</taxon>
        <taxon>Streptophyta</taxon>
        <taxon>Embryophyta</taxon>
        <taxon>Tracheophyta</taxon>
        <taxon>Spermatophyta</taxon>
        <taxon>Magnoliopsida</taxon>
        <taxon>eudicotyledons</taxon>
        <taxon>Gunneridae</taxon>
        <taxon>Pentapetalae</taxon>
        <taxon>asterids</taxon>
        <taxon>lamiids</taxon>
        <taxon>Solanales</taxon>
        <taxon>Solanaceae</taxon>
        <taxon>Solanoideae</taxon>
        <taxon>Datureae</taxon>
        <taxon>Datura</taxon>
    </lineage>
</organism>